<dbReference type="EMBL" id="KB870805">
    <property type="protein sequence ID" value="EOA37364.1"/>
    <property type="molecule type" value="Genomic_DNA"/>
</dbReference>
<dbReference type="AlphaFoldDB" id="R0I4Z4"/>
<evidence type="ECO:0000313" key="4">
    <source>
        <dbReference type="Proteomes" id="UP000029121"/>
    </source>
</evidence>
<protein>
    <submittedName>
        <fullName evidence="3">Uncharacterized protein</fullName>
    </submittedName>
</protein>
<feature type="transmembrane region" description="Helical" evidence="2">
    <location>
        <begin position="121"/>
        <end position="138"/>
    </location>
</feature>
<sequence>MDPLLTKIDSDSSSNDEHKISITVNEDSSSRPHEAENVERCNCNPCTGSSVWSILEFLLNLVQVLAAIFVMTQAKDEHPETMFLVWIIGYTCGCVFILLNDLIVCDFSSVDEDDMSTLKKILVYFLVGWFVLLIWIYSSSVSSLYDHTQHFCGNLERFYMHKNIIKMFQKKSFVVIIWICAAVLSTTPIMFIYQILYFCFKAVYVIILIYCPCFNC</sequence>
<keyword evidence="2" id="KW-0812">Transmembrane</keyword>
<feature type="transmembrane region" description="Helical" evidence="2">
    <location>
        <begin position="83"/>
        <end position="109"/>
    </location>
</feature>
<keyword evidence="4" id="KW-1185">Reference proteome</keyword>
<reference evidence="4" key="1">
    <citation type="journal article" date="2013" name="Nat. Genet.">
        <title>The Capsella rubella genome and the genomic consequences of rapid mating system evolution.</title>
        <authorList>
            <person name="Slotte T."/>
            <person name="Hazzouri K.M."/>
            <person name="Agren J.A."/>
            <person name="Koenig D."/>
            <person name="Maumus F."/>
            <person name="Guo Y.L."/>
            <person name="Steige K."/>
            <person name="Platts A.E."/>
            <person name="Escobar J.S."/>
            <person name="Newman L.K."/>
            <person name="Wang W."/>
            <person name="Mandakova T."/>
            <person name="Vello E."/>
            <person name="Smith L.M."/>
            <person name="Henz S.R."/>
            <person name="Steffen J."/>
            <person name="Takuno S."/>
            <person name="Brandvain Y."/>
            <person name="Coop G."/>
            <person name="Andolfatto P."/>
            <person name="Hu T.T."/>
            <person name="Blanchette M."/>
            <person name="Clark R.M."/>
            <person name="Quesneville H."/>
            <person name="Nordborg M."/>
            <person name="Gaut B.S."/>
            <person name="Lysak M.A."/>
            <person name="Jenkins J."/>
            <person name="Grimwood J."/>
            <person name="Chapman J."/>
            <person name="Prochnik S."/>
            <person name="Shu S."/>
            <person name="Rokhsar D."/>
            <person name="Schmutz J."/>
            <person name="Weigel D."/>
            <person name="Wright S.I."/>
        </authorList>
    </citation>
    <scope>NUCLEOTIDE SEQUENCE [LARGE SCALE GENOMIC DNA]</scope>
    <source>
        <strain evidence="4">cv. Monte Gargano</strain>
    </source>
</reference>
<feature type="transmembrane region" description="Helical" evidence="2">
    <location>
        <begin position="172"/>
        <end position="189"/>
    </location>
</feature>
<keyword evidence="2" id="KW-0472">Membrane</keyword>
<evidence type="ECO:0000256" key="2">
    <source>
        <dbReference type="SAM" id="Phobius"/>
    </source>
</evidence>
<feature type="region of interest" description="Disordered" evidence="1">
    <location>
        <begin position="1"/>
        <end position="31"/>
    </location>
</feature>
<feature type="transmembrane region" description="Helical" evidence="2">
    <location>
        <begin position="51"/>
        <end position="71"/>
    </location>
</feature>
<evidence type="ECO:0000256" key="1">
    <source>
        <dbReference type="SAM" id="MobiDB-lite"/>
    </source>
</evidence>
<gene>
    <name evidence="3" type="ORF">CARUB_v10011134mg</name>
</gene>
<dbReference type="STRING" id="81985.R0I4Z4"/>
<accession>R0I4Z4</accession>
<keyword evidence="2" id="KW-1133">Transmembrane helix</keyword>
<proteinExistence type="predicted"/>
<dbReference type="Proteomes" id="UP000029121">
    <property type="component" value="Unassembled WGS sequence"/>
</dbReference>
<name>R0I4Z4_9BRAS</name>
<organism evidence="3 4">
    <name type="scientific">Capsella rubella</name>
    <dbReference type="NCBI Taxonomy" id="81985"/>
    <lineage>
        <taxon>Eukaryota</taxon>
        <taxon>Viridiplantae</taxon>
        <taxon>Streptophyta</taxon>
        <taxon>Embryophyta</taxon>
        <taxon>Tracheophyta</taxon>
        <taxon>Spermatophyta</taxon>
        <taxon>Magnoliopsida</taxon>
        <taxon>eudicotyledons</taxon>
        <taxon>Gunneridae</taxon>
        <taxon>Pentapetalae</taxon>
        <taxon>rosids</taxon>
        <taxon>malvids</taxon>
        <taxon>Brassicales</taxon>
        <taxon>Brassicaceae</taxon>
        <taxon>Camelineae</taxon>
        <taxon>Capsella</taxon>
    </lineage>
</organism>
<evidence type="ECO:0000313" key="3">
    <source>
        <dbReference type="EMBL" id="EOA37364.1"/>
    </source>
</evidence>
<dbReference type="PANTHER" id="PTHR46225:SF13">
    <property type="entry name" value="E3 UBIQUITIN-PROTEIN LIGASE-RELATED"/>
    <property type="match status" value="1"/>
</dbReference>
<dbReference type="PANTHER" id="PTHR46225">
    <property type="entry name" value="C3H4 TYPE ZINC FINGER PROTEIN"/>
    <property type="match status" value="1"/>
</dbReference>